<dbReference type="InterPro" id="IPR058840">
    <property type="entry name" value="AAA_SelU"/>
</dbReference>
<dbReference type="AlphaFoldDB" id="A0A1X7MWW1"/>
<dbReference type="RefSeq" id="WP_085559201.1">
    <property type="nucleotide sequence ID" value="NZ_FOAH01000043.1"/>
</dbReference>
<dbReference type="GO" id="GO:0002098">
    <property type="term" value="P:tRNA wobble uridine modification"/>
    <property type="evidence" value="ECO:0007669"/>
    <property type="project" value="InterPro"/>
</dbReference>
<keyword evidence="4" id="KW-1185">Reference proteome</keyword>
<protein>
    <submittedName>
        <fullName evidence="3">tRNA 2-selenouridine synthase</fullName>
    </submittedName>
</protein>
<evidence type="ECO:0000313" key="3">
    <source>
        <dbReference type="EMBL" id="SMH28891.1"/>
    </source>
</evidence>
<feature type="domain" description="Rhodanese" evidence="2">
    <location>
        <begin position="21"/>
        <end position="137"/>
    </location>
</feature>
<organism evidence="3 4">
    <name type="scientific">Carnobacterium iners</name>
    <dbReference type="NCBI Taxonomy" id="1073423"/>
    <lineage>
        <taxon>Bacteria</taxon>
        <taxon>Bacillati</taxon>
        <taxon>Bacillota</taxon>
        <taxon>Bacilli</taxon>
        <taxon>Lactobacillales</taxon>
        <taxon>Carnobacteriaceae</taxon>
        <taxon>Carnobacterium</taxon>
    </lineage>
</organism>
<proteinExistence type="predicted"/>
<dbReference type="PROSITE" id="PS50206">
    <property type="entry name" value="RHODANESE_3"/>
    <property type="match status" value="1"/>
</dbReference>
<dbReference type="InterPro" id="IPR017582">
    <property type="entry name" value="SelU"/>
</dbReference>
<name>A0A1X7MWW1_9LACT</name>
<dbReference type="Pfam" id="PF26341">
    <property type="entry name" value="AAA_SelU"/>
    <property type="match status" value="1"/>
</dbReference>
<dbReference type="SUPFAM" id="SSF52540">
    <property type="entry name" value="P-loop containing nucleoside triphosphate hydrolases"/>
    <property type="match status" value="1"/>
</dbReference>
<dbReference type="Gene3D" id="3.40.250.10">
    <property type="entry name" value="Rhodanese-like domain"/>
    <property type="match status" value="1"/>
</dbReference>
<evidence type="ECO:0000313" key="4">
    <source>
        <dbReference type="Proteomes" id="UP000193435"/>
    </source>
</evidence>
<evidence type="ECO:0000259" key="2">
    <source>
        <dbReference type="PROSITE" id="PS50206"/>
    </source>
</evidence>
<accession>A0A1X7MWW1</accession>
<dbReference type="PANTHER" id="PTHR30401:SF0">
    <property type="entry name" value="TRNA 2-SELENOURIDINE SYNTHASE"/>
    <property type="match status" value="1"/>
</dbReference>
<dbReference type="Pfam" id="PF00581">
    <property type="entry name" value="Rhodanese"/>
    <property type="match status" value="1"/>
</dbReference>
<evidence type="ECO:0000256" key="1">
    <source>
        <dbReference type="ARBA" id="ARBA00023266"/>
    </source>
</evidence>
<dbReference type="InterPro" id="IPR036873">
    <property type="entry name" value="Rhodanese-like_dom_sf"/>
</dbReference>
<dbReference type="Proteomes" id="UP000193435">
    <property type="component" value="Unassembled WGS sequence"/>
</dbReference>
<dbReference type="Gene3D" id="3.40.50.300">
    <property type="entry name" value="P-loop containing nucleotide triphosphate hydrolases"/>
    <property type="match status" value="1"/>
</dbReference>
<keyword evidence="1" id="KW-0711">Selenium</keyword>
<sequence>MKPTITYEEIIAAKKNKMIGFVDVRSPKEHSFSTIPGAVNIPVLDDETRATVGILYVNGQVEEAKQYGVDWAASQLPNMYTHYQKLLDQYDELVIFCSRGGMRSNSIFSLLKAMGLPVSRLSGGYKAYRHYINEHLNTELTKAAFITLYGLSGSGKTEILKELSRKGANILDLEGCANHRGSMLGSIGLSEPHSQKAFESLLFEASQGWKEGEVVFTEGESKRIGNVVIPSSLFSAIKEGKKFYIDAPLELRVAQIHRDYVKEDNQKELSDSLGALKAFINEDRVNLFQEQVMSGDVDLVIESLLVSYYDPRYNHHKSQRDLTLVSLDAIETADRILEWQKESEQK</sequence>
<dbReference type="NCBIfam" id="NF008752">
    <property type="entry name" value="PRK11784.1-4"/>
    <property type="match status" value="1"/>
</dbReference>
<reference evidence="3 4" key="1">
    <citation type="submission" date="2017-04" db="EMBL/GenBank/DDBJ databases">
        <authorList>
            <person name="Afonso C.L."/>
            <person name="Miller P.J."/>
            <person name="Scott M.A."/>
            <person name="Spackman E."/>
            <person name="Goraichik I."/>
            <person name="Dimitrov K.M."/>
            <person name="Suarez D.L."/>
            <person name="Swayne D.E."/>
        </authorList>
    </citation>
    <scope>NUCLEOTIDE SEQUENCE [LARGE SCALE GENOMIC DNA]</scope>
    <source>
        <strain evidence="3 4">LMG26642</strain>
    </source>
</reference>
<gene>
    <name evidence="3" type="ORF">SAMN04488700_1003</name>
</gene>
<dbReference type="NCBIfam" id="TIGR03167">
    <property type="entry name" value="tRNA_sel_U_synt"/>
    <property type="match status" value="1"/>
</dbReference>
<dbReference type="InterPro" id="IPR001763">
    <property type="entry name" value="Rhodanese-like_dom"/>
</dbReference>
<dbReference type="GO" id="GO:0043828">
    <property type="term" value="F:tRNA 2-selenouridine synthase activity"/>
    <property type="evidence" value="ECO:0007669"/>
    <property type="project" value="InterPro"/>
</dbReference>
<dbReference type="InterPro" id="IPR027417">
    <property type="entry name" value="P-loop_NTPase"/>
</dbReference>
<dbReference type="STRING" id="1073423.SAMN04488700_1003"/>
<dbReference type="PANTHER" id="PTHR30401">
    <property type="entry name" value="TRNA 2-SELENOURIDINE SYNTHASE"/>
    <property type="match status" value="1"/>
</dbReference>
<dbReference type="SUPFAM" id="SSF52821">
    <property type="entry name" value="Rhodanese/Cell cycle control phosphatase"/>
    <property type="match status" value="1"/>
</dbReference>
<dbReference type="OrthoDB" id="9808735at2"/>
<dbReference type="SMART" id="SM00450">
    <property type="entry name" value="RHOD"/>
    <property type="match status" value="1"/>
</dbReference>
<dbReference type="EMBL" id="FXBJ01000002">
    <property type="protein sequence ID" value="SMH28891.1"/>
    <property type="molecule type" value="Genomic_DNA"/>
</dbReference>
<dbReference type="NCBIfam" id="NF008750">
    <property type="entry name" value="PRK11784.1-2"/>
    <property type="match status" value="1"/>
</dbReference>